<feature type="compositionally biased region" description="Gly residues" evidence="1">
    <location>
        <begin position="335"/>
        <end position="344"/>
    </location>
</feature>
<name>A0A366HXD3_9BACT</name>
<dbReference type="RefSeq" id="WP_113957019.1">
    <property type="nucleotide sequence ID" value="NZ_QNRR01000001.1"/>
</dbReference>
<keyword evidence="4" id="KW-1185">Reference proteome</keyword>
<reference evidence="3 4" key="1">
    <citation type="submission" date="2018-06" db="EMBL/GenBank/DDBJ databases">
        <title>Genomic Encyclopedia of Type Strains, Phase IV (KMG-IV): sequencing the most valuable type-strain genomes for metagenomic binning, comparative biology and taxonomic classification.</title>
        <authorList>
            <person name="Goeker M."/>
        </authorList>
    </citation>
    <scope>NUCLEOTIDE SEQUENCE [LARGE SCALE GENOMIC DNA]</scope>
    <source>
        <strain evidence="3 4">DSM 25532</strain>
    </source>
</reference>
<organism evidence="3 4">
    <name type="scientific">Roseimicrobium gellanilyticum</name>
    <dbReference type="NCBI Taxonomy" id="748857"/>
    <lineage>
        <taxon>Bacteria</taxon>
        <taxon>Pseudomonadati</taxon>
        <taxon>Verrucomicrobiota</taxon>
        <taxon>Verrucomicrobiia</taxon>
        <taxon>Verrucomicrobiales</taxon>
        <taxon>Verrucomicrobiaceae</taxon>
        <taxon>Roseimicrobium</taxon>
    </lineage>
</organism>
<dbReference type="Proteomes" id="UP000253426">
    <property type="component" value="Unassembled WGS sequence"/>
</dbReference>
<evidence type="ECO:0000313" key="3">
    <source>
        <dbReference type="EMBL" id="RBP48145.1"/>
    </source>
</evidence>
<feature type="transmembrane region" description="Helical" evidence="2">
    <location>
        <begin position="37"/>
        <end position="56"/>
    </location>
</feature>
<dbReference type="EMBL" id="QNRR01000001">
    <property type="protein sequence ID" value="RBP48145.1"/>
    <property type="molecule type" value="Genomic_DNA"/>
</dbReference>
<evidence type="ECO:0000256" key="1">
    <source>
        <dbReference type="SAM" id="MobiDB-lite"/>
    </source>
</evidence>
<dbReference type="AlphaFoldDB" id="A0A366HXD3"/>
<keyword evidence="2" id="KW-1133">Transmembrane helix</keyword>
<keyword evidence="2" id="KW-0472">Membrane</keyword>
<dbReference type="OrthoDB" id="192144at2"/>
<comment type="caution">
    <text evidence="3">The sequence shown here is derived from an EMBL/GenBank/DDBJ whole genome shotgun (WGS) entry which is preliminary data.</text>
</comment>
<sequence length="344" mass="35540">MNLFVLAVDIIPYGMSNDDVKNNFAAALATPCEQIYYVLRLFTVALAFAGLLQAAYKVQMGGDLSGLGTQLIMTVVVAATLALVPRWILDGYILLGPTLAQEIGVDVEGVMNDFLRMIGESLAVSIGSQVAKMMLGFLFLGLMFIGFIAIIIIIIAFVIAIIIYVLVIVAYLCQIAAVYLGLTIMPIFLGMLLFDKTRETGFKYIMGMVGVLFWQLGWGLGFFVINETIGSLNDSVTSVSTLGAINFVFGGIVSAALCLTQALLMWAVLTKAPKIISAAIVSGSQIGSAMVSAGGSTMMGFTSGAASGAAQVGMMVATSGASAPASAGSAAKGGASIGSGGGAK</sequence>
<feature type="compositionally biased region" description="Low complexity" evidence="1">
    <location>
        <begin position="323"/>
        <end position="334"/>
    </location>
</feature>
<evidence type="ECO:0000256" key="2">
    <source>
        <dbReference type="SAM" id="Phobius"/>
    </source>
</evidence>
<feature type="transmembrane region" description="Helical" evidence="2">
    <location>
        <begin position="68"/>
        <end position="89"/>
    </location>
</feature>
<feature type="transmembrane region" description="Helical" evidence="2">
    <location>
        <begin position="176"/>
        <end position="194"/>
    </location>
</feature>
<feature type="transmembrane region" description="Helical" evidence="2">
    <location>
        <begin position="206"/>
        <end position="225"/>
    </location>
</feature>
<proteinExistence type="predicted"/>
<gene>
    <name evidence="3" type="ORF">DES53_101945</name>
</gene>
<feature type="transmembrane region" description="Helical" evidence="2">
    <location>
        <begin position="245"/>
        <end position="269"/>
    </location>
</feature>
<keyword evidence="2" id="KW-0812">Transmembrane</keyword>
<protein>
    <submittedName>
        <fullName evidence="3">Uncharacterized protein</fullName>
    </submittedName>
</protein>
<feature type="transmembrane region" description="Helical" evidence="2">
    <location>
        <begin position="137"/>
        <end position="170"/>
    </location>
</feature>
<evidence type="ECO:0000313" key="4">
    <source>
        <dbReference type="Proteomes" id="UP000253426"/>
    </source>
</evidence>
<accession>A0A366HXD3</accession>
<feature type="region of interest" description="Disordered" evidence="1">
    <location>
        <begin position="323"/>
        <end position="344"/>
    </location>
</feature>